<evidence type="ECO:0000313" key="2">
    <source>
        <dbReference type="Proteomes" id="UP001497382"/>
    </source>
</evidence>
<organism evidence="1 2">
    <name type="scientific">Larinioides sclopetarius</name>
    <dbReference type="NCBI Taxonomy" id="280406"/>
    <lineage>
        <taxon>Eukaryota</taxon>
        <taxon>Metazoa</taxon>
        <taxon>Ecdysozoa</taxon>
        <taxon>Arthropoda</taxon>
        <taxon>Chelicerata</taxon>
        <taxon>Arachnida</taxon>
        <taxon>Araneae</taxon>
        <taxon>Araneomorphae</taxon>
        <taxon>Entelegynae</taxon>
        <taxon>Araneoidea</taxon>
        <taxon>Araneidae</taxon>
        <taxon>Larinioides</taxon>
    </lineage>
</organism>
<evidence type="ECO:0000313" key="1">
    <source>
        <dbReference type="EMBL" id="CAL1261697.1"/>
    </source>
</evidence>
<protein>
    <submittedName>
        <fullName evidence="1">Uncharacterized protein</fullName>
    </submittedName>
</protein>
<dbReference type="AlphaFoldDB" id="A0AAV1YUU8"/>
<gene>
    <name evidence="1" type="ORF">LARSCL_LOCUS561</name>
</gene>
<name>A0AAV1YUU8_9ARAC</name>
<accession>A0AAV1YUU8</accession>
<reference evidence="1 2" key="1">
    <citation type="submission" date="2024-04" db="EMBL/GenBank/DDBJ databases">
        <authorList>
            <person name="Rising A."/>
            <person name="Reimegard J."/>
            <person name="Sonavane S."/>
            <person name="Akerstrom W."/>
            <person name="Nylinder S."/>
            <person name="Hedman E."/>
            <person name="Kallberg Y."/>
        </authorList>
    </citation>
    <scope>NUCLEOTIDE SEQUENCE [LARGE SCALE GENOMIC DNA]</scope>
</reference>
<comment type="caution">
    <text evidence="1">The sequence shown here is derived from an EMBL/GenBank/DDBJ whole genome shotgun (WGS) entry which is preliminary data.</text>
</comment>
<keyword evidence="2" id="KW-1185">Reference proteome</keyword>
<proteinExistence type="predicted"/>
<dbReference type="Proteomes" id="UP001497382">
    <property type="component" value="Unassembled WGS sequence"/>
</dbReference>
<dbReference type="EMBL" id="CAXIEN010000003">
    <property type="protein sequence ID" value="CAL1261697.1"/>
    <property type="molecule type" value="Genomic_DNA"/>
</dbReference>
<sequence length="126" mass="14581">MVPKHDKYFSNRERQIALNAIDPVPSTSSEYKFHYRIFVFTLLQNLRLDNNPPDSNTSEDIKTLIRQTRAHSEAQLRSLYKNDEFLDVFTKRTFAVNFKKSSGIGKTILSGQTDTTNDRRISGHET</sequence>